<evidence type="ECO:0000256" key="4">
    <source>
        <dbReference type="ARBA" id="ARBA00023242"/>
    </source>
</evidence>
<feature type="compositionally biased region" description="Basic and acidic residues" evidence="5">
    <location>
        <begin position="131"/>
        <end position="147"/>
    </location>
</feature>
<keyword evidence="4" id="KW-0539">Nucleus</keyword>
<evidence type="ECO:0000256" key="5">
    <source>
        <dbReference type="SAM" id="MobiDB-lite"/>
    </source>
</evidence>
<dbReference type="GeneID" id="113738047"/>
<comment type="similarity">
    <text evidence="2">Belongs to the FIP1 family.</text>
</comment>
<keyword evidence="3" id="KW-0507">mRNA processing</keyword>
<sequence length="1206" mass="135871">MEEFDEDDFGDLYTDVKVQAGPALNSVPPLAQFSLDTEISDSSEANERFTAGGSGADNAEEEEEEETAAVALDEGQEWSGNGSESESESEDDLNIVLNDDEEVENGNEVINGGQLGFRVGGIGGGLDHEDEAGIKGEDEGSKGRGNHDSCCTGGVGDVGFELGNRGKVGFNGGDCSVKYECMKSKAAAVLSNLKCNGSARVASYSSQFVRGYWEHNCWTPRFGKNSLVPQRGHNFSLPRSRTIIDVNIDAFEWKPWRHPGADITDFFNFGLDEDSWKCYCSCLDGYREQPNEGNPAYNPWRHSMMRSVSQISCRHEQLEMPKGEAILVEDSICERQASVDVRHSVDRDSDVIIQIHVQDMEDLSSFGNMALDQGSSHVAEASHEGESGDIGIKNEDMVCFNSASKDDLPILKGPTEEKWISIPERCSNDTSTCAGNPVYRDSDNCGSLQVSDTHEHDHEELADSDSDGSAEDRSSDDSKKCIGSVTSNTTSTVRESESSYGLETRGTNFSPSSSHDIKSRCGAYPEPDKIYDHVKRVSPNSESEAVTFDCNSSKDFRSHSIKMKSGAYEYFSRGRNPINRKLKFPERKSTRISKFKSHLEYEDAFYLSNPKKLHDVCRSTSACGNQRNRCHSFDFSERQDFSCYEGLEYLISHRGKRLYDYQSSGAYSQNSHQRGCRVSRYEREQCYNQTVSGKHHFTEQRIPRFSGDTREKDLDHYDGEDSVSGLESLDFHGPGELIFEKSQLLDCGNHARWKWKSGELKFRRKLKNCNFICEHKYSNNMTRENFRSIQCREGDIVQRKYDRQLQYGRGKVRGPLRGKRRFDSPLSGCETIRCRNSEDEKPQTVGRVRAPGAPYSRIYVSERCSKQGKHNCVGRYSGGTKFGFSDGMFDSDENIKHADDQDDFAGRRHYGQSEVLEWREEECNSWYPEHGVLAEGTLYPFNKTSGGKGSVAKHGSVYGGKLIDLSEPEQNRYKLSREGGVGSKFLESPNVSRRDNVQRTRPRCWDSTDKDMVVWDSKVKLGELRSNLCIILHVYTQSSRCSEAGSSICFDRYEYFKRNEDSEQRTFKGLNDSRLEKVARADNTKAGTFLVDANWRNKFPNGKRNDSPDIEEGQIVTEDLNEKPKERISASRDKTNITGTKAISRENPRILEIIAKMEKRRERFKEPISLKTVSEKNGKPFTADGAETVETKQLPRPARKRKWAGS</sequence>
<evidence type="ECO:0000259" key="6">
    <source>
        <dbReference type="Pfam" id="PF05182"/>
    </source>
</evidence>
<feature type="compositionally biased region" description="Basic and acidic residues" evidence="5">
    <location>
        <begin position="1164"/>
        <end position="1178"/>
    </location>
</feature>
<feature type="compositionally biased region" description="Basic and acidic residues" evidence="5">
    <location>
        <begin position="1120"/>
        <end position="1131"/>
    </location>
</feature>
<feature type="compositionally biased region" description="Basic residues" evidence="5">
    <location>
        <begin position="1197"/>
        <end position="1206"/>
    </location>
</feature>
<gene>
    <name evidence="8" type="primary">LOC113738047</name>
</gene>
<evidence type="ECO:0000256" key="3">
    <source>
        <dbReference type="ARBA" id="ARBA00022664"/>
    </source>
</evidence>
<organism evidence="7 8">
    <name type="scientific">Coffea arabica</name>
    <name type="common">Arabian coffee</name>
    <dbReference type="NCBI Taxonomy" id="13443"/>
    <lineage>
        <taxon>Eukaryota</taxon>
        <taxon>Viridiplantae</taxon>
        <taxon>Streptophyta</taxon>
        <taxon>Embryophyta</taxon>
        <taxon>Tracheophyta</taxon>
        <taxon>Spermatophyta</taxon>
        <taxon>Magnoliopsida</taxon>
        <taxon>eudicotyledons</taxon>
        <taxon>Gunneridae</taxon>
        <taxon>Pentapetalae</taxon>
        <taxon>asterids</taxon>
        <taxon>lamiids</taxon>
        <taxon>Gentianales</taxon>
        <taxon>Rubiaceae</taxon>
        <taxon>Ixoroideae</taxon>
        <taxon>Gardenieae complex</taxon>
        <taxon>Bertiereae - Coffeeae clade</taxon>
        <taxon>Coffeeae</taxon>
        <taxon>Coffea</taxon>
    </lineage>
</organism>
<reference evidence="8" key="1">
    <citation type="submission" date="2025-08" db="UniProtKB">
        <authorList>
            <consortium name="RefSeq"/>
        </authorList>
    </citation>
    <scope>IDENTIFICATION</scope>
    <source>
        <tissue evidence="8">Leaves</tissue>
    </source>
</reference>
<dbReference type="InterPro" id="IPR044976">
    <property type="entry name" value="FIPS5/FIPS3-like"/>
</dbReference>
<keyword evidence="7" id="KW-1185">Reference proteome</keyword>
<protein>
    <submittedName>
        <fullName evidence="8">Uncharacterized protein isoform X1</fullName>
    </submittedName>
</protein>
<dbReference type="Proteomes" id="UP001652660">
    <property type="component" value="Chromosome 3c"/>
</dbReference>
<dbReference type="Pfam" id="PF05182">
    <property type="entry name" value="Fip1"/>
    <property type="match status" value="1"/>
</dbReference>
<feature type="region of interest" description="Disordered" evidence="5">
    <location>
        <begin position="444"/>
        <end position="518"/>
    </location>
</feature>
<evidence type="ECO:0000256" key="2">
    <source>
        <dbReference type="ARBA" id="ARBA00007459"/>
    </source>
</evidence>
<feature type="region of interest" description="Disordered" evidence="5">
    <location>
        <begin position="1100"/>
        <end position="1131"/>
    </location>
</feature>
<dbReference type="InterPro" id="IPR007854">
    <property type="entry name" value="Fip1_dom"/>
</dbReference>
<feature type="domain" description="Pre-mRNA polyadenylation factor Fip1" evidence="6">
    <location>
        <begin position="245"/>
        <end position="285"/>
    </location>
</feature>
<feature type="compositionally biased region" description="Acidic residues" evidence="5">
    <location>
        <begin position="58"/>
        <end position="67"/>
    </location>
</feature>
<accession>A0ABM4X136</accession>
<evidence type="ECO:0000313" key="7">
    <source>
        <dbReference type="Proteomes" id="UP001652660"/>
    </source>
</evidence>
<proteinExistence type="inferred from homology"/>
<comment type="subcellular location">
    <subcellularLocation>
        <location evidence="1">Nucleus</location>
    </subcellularLocation>
</comment>
<feature type="region of interest" description="Disordered" evidence="5">
    <location>
        <begin position="126"/>
        <end position="147"/>
    </location>
</feature>
<evidence type="ECO:0000256" key="1">
    <source>
        <dbReference type="ARBA" id="ARBA00004123"/>
    </source>
</evidence>
<feature type="region of interest" description="Disordered" evidence="5">
    <location>
        <begin position="36"/>
        <end position="92"/>
    </location>
</feature>
<feature type="compositionally biased region" description="Polar residues" evidence="5">
    <location>
        <begin position="484"/>
        <end position="514"/>
    </location>
</feature>
<feature type="region of interest" description="Disordered" evidence="5">
    <location>
        <begin position="1164"/>
        <end position="1206"/>
    </location>
</feature>
<evidence type="ECO:0000313" key="8">
    <source>
        <dbReference type="RefSeq" id="XP_071937753.1"/>
    </source>
</evidence>
<dbReference type="PANTHER" id="PTHR36884:SF4">
    <property type="entry name" value="FIP1[III]-LIKE PROTEIN"/>
    <property type="match status" value="1"/>
</dbReference>
<feature type="compositionally biased region" description="Basic and acidic residues" evidence="5">
    <location>
        <begin position="452"/>
        <end position="461"/>
    </location>
</feature>
<feature type="compositionally biased region" description="Basic and acidic residues" evidence="5">
    <location>
        <begin position="470"/>
        <end position="480"/>
    </location>
</feature>
<dbReference type="PANTHER" id="PTHR36884">
    <property type="entry name" value="FIP1[III]-LIKE PROTEIN"/>
    <property type="match status" value="1"/>
</dbReference>
<dbReference type="RefSeq" id="XP_071937753.1">
    <property type="nucleotide sequence ID" value="XM_072081652.1"/>
</dbReference>
<name>A0ABM4X136_COFAR</name>